<reference evidence="4" key="1">
    <citation type="journal article" date="2023" name="Mol. Phylogenet. Evol.">
        <title>Genome-scale phylogeny and comparative genomics of the fungal order Sordariales.</title>
        <authorList>
            <person name="Hensen N."/>
            <person name="Bonometti L."/>
            <person name="Westerberg I."/>
            <person name="Brannstrom I.O."/>
            <person name="Guillou S."/>
            <person name="Cros-Aarteil S."/>
            <person name="Calhoun S."/>
            <person name="Haridas S."/>
            <person name="Kuo A."/>
            <person name="Mondo S."/>
            <person name="Pangilinan J."/>
            <person name="Riley R."/>
            <person name="LaButti K."/>
            <person name="Andreopoulos B."/>
            <person name="Lipzen A."/>
            <person name="Chen C."/>
            <person name="Yan M."/>
            <person name="Daum C."/>
            <person name="Ng V."/>
            <person name="Clum A."/>
            <person name="Steindorff A."/>
            <person name="Ohm R.A."/>
            <person name="Martin F."/>
            <person name="Silar P."/>
            <person name="Natvig D.O."/>
            <person name="Lalanne C."/>
            <person name="Gautier V."/>
            <person name="Ament-Velasquez S.L."/>
            <person name="Kruys A."/>
            <person name="Hutchinson M.I."/>
            <person name="Powell A.J."/>
            <person name="Barry K."/>
            <person name="Miller A.N."/>
            <person name="Grigoriev I.V."/>
            <person name="Debuchy R."/>
            <person name="Gladieux P."/>
            <person name="Hiltunen Thoren M."/>
            <person name="Johannesson H."/>
        </authorList>
    </citation>
    <scope>NUCLEOTIDE SEQUENCE</scope>
    <source>
        <strain evidence="4">CBS 232.78</strain>
    </source>
</reference>
<organism evidence="4 5">
    <name type="scientific">Podospora didyma</name>
    <dbReference type="NCBI Taxonomy" id="330526"/>
    <lineage>
        <taxon>Eukaryota</taxon>
        <taxon>Fungi</taxon>
        <taxon>Dikarya</taxon>
        <taxon>Ascomycota</taxon>
        <taxon>Pezizomycotina</taxon>
        <taxon>Sordariomycetes</taxon>
        <taxon>Sordariomycetidae</taxon>
        <taxon>Sordariales</taxon>
        <taxon>Podosporaceae</taxon>
        <taxon>Podospora</taxon>
    </lineage>
</organism>
<evidence type="ECO:0000256" key="1">
    <source>
        <dbReference type="SAM" id="MobiDB-lite"/>
    </source>
</evidence>
<feature type="signal peptide" evidence="2">
    <location>
        <begin position="1"/>
        <end position="20"/>
    </location>
</feature>
<evidence type="ECO:0000313" key="5">
    <source>
        <dbReference type="Proteomes" id="UP001285441"/>
    </source>
</evidence>
<keyword evidence="5" id="KW-1185">Reference proteome</keyword>
<comment type="caution">
    <text evidence="4">The sequence shown here is derived from an EMBL/GenBank/DDBJ whole genome shotgun (WGS) entry which is preliminary data.</text>
</comment>
<dbReference type="Proteomes" id="UP001285441">
    <property type="component" value="Unassembled WGS sequence"/>
</dbReference>
<feature type="region of interest" description="Disordered" evidence="1">
    <location>
        <begin position="87"/>
        <end position="118"/>
    </location>
</feature>
<feature type="chain" id="PRO_5041998797" description="DUF6923 domain-containing protein" evidence="2">
    <location>
        <begin position="21"/>
        <end position="320"/>
    </location>
</feature>
<dbReference type="SUPFAM" id="SSF63829">
    <property type="entry name" value="Calcium-dependent phosphotriesterase"/>
    <property type="match status" value="1"/>
</dbReference>
<name>A0AAE0U8N2_9PEZI</name>
<gene>
    <name evidence="4" type="ORF">B0H63DRAFT_518163</name>
</gene>
<sequence length="320" mass="32506">MARLQVLLLAVASMAPAVPAGRCRPKTGSSIASLSATVVSSPAVVSSSALPSSVVLSSIVASSSSSVEISFSLSSSVMVVSSSTTLASSSVEPPSTSSVVVSSSTTSTTSTTTTPTATQPPLLCDPYGCLAQASSLYRVDISTGAVTLVSTNLGGETNALGYNVLDNYLYCRQNAGNGTHNVARISADGTTTPVANLGAGVMGNVGDIDTDGLYWLRTAEKAGGRLTCDLAAPPPAPTRPPLLRFKMDTKIWAVVRHYTGTPESTFGAMYGSSNGLIHAADNLGGQIWSFPAHGGAAKKVSNGSPSLQNDGARCVLSQDI</sequence>
<dbReference type="AlphaFoldDB" id="A0AAE0U8N2"/>
<evidence type="ECO:0000313" key="4">
    <source>
        <dbReference type="EMBL" id="KAK3395093.1"/>
    </source>
</evidence>
<proteinExistence type="predicted"/>
<protein>
    <recommendedName>
        <fullName evidence="3">DUF6923 domain-containing protein</fullName>
    </recommendedName>
</protein>
<feature type="domain" description="DUF6923" evidence="3">
    <location>
        <begin position="156"/>
        <end position="230"/>
    </location>
</feature>
<keyword evidence="2" id="KW-0732">Signal</keyword>
<dbReference type="Pfam" id="PF21959">
    <property type="entry name" value="DUF6923"/>
    <property type="match status" value="1"/>
</dbReference>
<accession>A0AAE0U8N2</accession>
<evidence type="ECO:0000256" key="2">
    <source>
        <dbReference type="SAM" id="SignalP"/>
    </source>
</evidence>
<dbReference type="InterPro" id="IPR054215">
    <property type="entry name" value="DUF6923"/>
</dbReference>
<reference evidence="4" key="2">
    <citation type="submission" date="2023-06" db="EMBL/GenBank/DDBJ databases">
        <authorList>
            <consortium name="Lawrence Berkeley National Laboratory"/>
            <person name="Haridas S."/>
            <person name="Hensen N."/>
            <person name="Bonometti L."/>
            <person name="Westerberg I."/>
            <person name="Brannstrom I.O."/>
            <person name="Guillou S."/>
            <person name="Cros-Aarteil S."/>
            <person name="Calhoun S."/>
            <person name="Kuo A."/>
            <person name="Mondo S."/>
            <person name="Pangilinan J."/>
            <person name="Riley R."/>
            <person name="LaButti K."/>
            <person name="Andreopoulos B."/>
            <person name="Lipzen A."/>
            <person name="Chen C."/>
            <person name="Yanf M."/>
            <person name="Daum C."/>
            <person name="Ng V."/>
            <person name="Clum A."/>
            <person name="Steindorff A."/>
            <person name="Ohm R."/>
            <person name="Martin F."/>
            <person name="Silar P."/>
            <person name="Natvig D."/>
            <person name="Lalanne C."/>
            <person name="Gautier V."/>
            <person name="Ament-velasquez S.L."/>
            <person name="Kruys A."/>
            <person name="Hutchinson M.I."/>
            <person name="Powell A.J."/>
            <person name="Barry K."/>
            <person name="Miller A.N."/>
            <person name="Grigoriev I.V."/>
            <person name="Debuchy R."/>
            <person name="Gladieux P."/>
            <person name="Thoren M.H."/>
            <person name="Johannesson H."/>
        </authorList>
    </citation>
    <scope>NUCLEOTIDE SEQUENCE</scope>
    <source>
        <strain evidence="4">CBS 232.78</strain>
    </source>
</reference>
<dbReference type="EMBL" id="JAULSW010000001">
    <property type="protein sequence ID" value="KAK3395093.1"/>
    <property type="molecule type" value="Genomic_DNA"/>
</dbReference>
<evidence type="ECO:0000259" key="3">
    <source>
        <dbReference type="Pfam" id="PF21959"/>
    </source>
</evidence>
<feature type="compositionally biased region" description="Low complexity" evidence="1">
    <location>
        <begin position="87"/>
        <end position="117"/>
    </location>
</feature>